<dbReference type="Pfam" id="PF00008">
    <property type="entry name" value="EGF"/>
    <property type="match status" value="1"/>
</dbReference>
<dbReference type="PROSITE" id="PS01186">
    <property type="entry name" value="EGF_2"/>
    <property type="match status" value="1"/>
</dbReference>
<dbReference type="Gene3D" id="2.10.25.10">
    <property type="entry name" value="Laminin"/>
    <property type="match status" value="1"/>
</dbReference>
<evidence type="ECO:0000256" key="3">
    <source>
        <dbReference type="ARBA" id="ARBA00022729"/>
    </source>
</evidence>
<dbReference type="SUPFAM" id="SSF57196">
    <property type="entry name" value="EGF/Laminin"/>
    <property type="match status" value="1"/>
</dbReference>
<evidence type="ECO:0000313" key="10">
    <source>
        <dbReference type="RefSeq" id="XP_031565171.1"/>
    </source>
</evidence>
<evidence type="ECO:0000256" key="1">
    <source>
        <dbReference type="ARBA" id="ARBA00006373"/>
    </source>
</evidence>
<evidence type="ECO:0000313" key="9">
    <source>
        <dbReference type="Proteomes" id="UP000515163"/>
    </source>
</evidence>
<dbReference type="RefSeq" id="XP_031565171.1">
    <property type="nucleotide sequence ID" value="XM_031709311.1"/>
</dbReference>
<reference evidence="10" key="1">
    <citation type="submission" date="2025-08" db="UniProtKB">
        <authorList>
            <consortium name="RefSeq"/>
        </authorList>
    </citation>
    <scope>IDENTIFICATION</scope>
    <source>
        <tissue evidence="10">Tentacle</tissue>
    </source>
</reference>
<organism evidence="9 10">
    <name type="scientific">Actinia tenebrosa</name>
    <name type="common">Australian red waratah sea anemone</name>
    <dbReference type="NCBI Taxonomy" id="6105"/>
    <lineage>
        <taxon>Eukaryota</taxon>
        <taxon>Metazoa</taxon>
        <taxon>Cnidaria</taxon>
        <taxon>Anthozoa</taxon>
        <taxon>Hexacorallia</taxon>
        <taxon>Actiniaria</taxon>
        <taxon>Actiniidae</taxon>
        <taxon>Actinia</taxon>
    </lineage>
</organism>
<keyword evidence="5 7" id="KW-1015">Disulfide bond</keyword>
<dbReference type="Proteomes" id="UP000515163">
    <property type="component" value="Unplaced"/>
</dbReference>
<name>A0A6P8ICC0_ACTTE</name>
<sequence>MRNKQCASVNFAANSNVDQKFLCQLLKIDGGIKLKSPTQQSTEYHHYYKNPCADNPCQNSGTCYITDKYDFNCACSEPYSGKLCEKVSWIRVSQEPLCFGAKDNSFGTFFAPSPGRLASIKLVHLNGTVTCDKSAQPTRSTFWGCFSPSTNISKITIIITDKNNSKLLPTYSNNLKGFHGNATAIVFSTENLGVFNEVTAGQEFRIWYYEDFTNNGESDNDGLSCANVYVVYWP</sequence>
<dbReference type="CDD" id="cd00054">
    <property type="entry name" value="EGF_CA"/>
    <property type="match status" value="1"/>
</dbReference>
<evidence type="ECO:0000256" key="6">
    <source>
        <dbReference type="ARBA" id="ARBA00023180"/>
    </source>
</evidence>
<evidence type="ECO:0000256" key="5">
    <source>
        <dbReference type="ARBA" id="ARBA00023157"/>
    </source>
</evidence>
<dbReference type="InterPro" id="IPR000742">
    <property type="entry name" value="EGF"/>
</dbReference>
<dbReference type="PROSITE" id="PS50026">
    <property type="entry name" value="EGF_3"/>
    <property type="match status" value="1"/>
</dbReference>
<dbReference type="AlphaFoldDB" id="A0A6P8ICC0"/>
<gene>
    <name evidence="10" type="primary">LOC116300432</name>
</gene>
<keyword evidence="2 7" id="KW-0245">EGF-like domain</keyword>
<accession>A0A6P8ICC0</accession>
<dbReference type="KEGG" id="aten:116300432"/>
<proteinExistence type="inferred from homology"/>
<protein>
    <submittedName>
        <fullName evidence="10">Uncharacterized protein LOC116300432</fullName>
    </submittedName>
</protein>
<keyword evidence="6" id="KW-0325">Glycoprotein</keyword>
<evidence type="ECO:0000259" key="8">
    <source>
        <dbReference type="PROSITE" id="PS50026"/>
    </source>
</evidence>
<feature type="domain" description="EGF-like" evidence="8">
    <location>
        <begin position="48"/>
        <end position="85"/>
    </location>
</feature>
<dbReference type="SMART" id="SM00181">
    <property type="entry name" value="EGF"/>
    <property type="match status" value="1"/>
</dbReference>
<dbReference type="GeneID" id="116300432"/>
<dbReference type="InParanoid" id="A0A6P8ICC0"/>
<keyword evidence="4" id="KW-0677">Repeat</keyword>
<keyword evidence="9" id="KW-1185">Reference proteome</keyword>
<keyword evidence="3" id="KW-0732">Signal</keyword>
<comment type="similarity">
    <text evidence="1">Belongs to the EGF domain peptide family.</text>
</comment>
<comment type="caution">
    <text evidence="7">Lacks conserved residue(s) required for the propagation of feature annotation.</text>
</comment>
<evidence type="ECO:0000256" key="7">
    <source>
        <dbReference type="PROSITE-ProRule" id="PRU00076"/>
    </source>
</evidence>
<evidence type="ECO:0000256" key="4">
    <source>
        <dbReference type="ARBA" id="ARBA00022737"/>
    </source>
</evidence>
<dbReference type="OrthoDB" id="9925451at2759"/>
<feature type="disulfide bond" evidence="7">
    <location>
        <begin position="75"/>
        <end position="84"/>
    </location>
</feature>
<dbReference type="PROSITE" id="PS00022">
    <property type="entry name" value="EGF_1"/>
    <property type="match status" value="1"/>
</dbReference>
<dbReference type="FunFam" id="2.10.25.10:FF:000255">
    <property type="entry name" value="Sushi, nidogen and EGF-like domains 1"/>
    <property type="match status" value="1"/>
</dbReference>
<evidence type="ECO:0000256" key="2">
    <source>
        <dbReference type="ARBA" id="ARBA00022536"/>
    </source>
</evidence>